<dbReference type="EMBL" id="NCKU01001735">
    <property type="protein sequence ID" value="RWS11380.1"/>
    <property type="molecule type" value="Genomic_DNA"/>
</dbReference>
<protein>
    <submittedName>
        <fullName evidence="3">Cathepsin O-like cysteine peptidase protein</fullName>
    </submittedName>
</protein>
<dbReference type="GO" id="GO:0008234">
    <property type="term" value="F:cysteine-type peptidase activity"/>
    <property type="evidence" value="ECO:0007669"/>
    <property type="project" value="InterPro"/>
</dbReference>
<dbReference type="AlphaFoldDB" id="A0A3S3PK68"/>
<name>A0A3S3PK68_9ACAR</name>
<dbReference type="Pfam" id="PF00112">
    <property type="entry name" value="Peptidase_C1"/>
    <property type="match status" value="1"/>
</dbReference>
<evidence type="ECO:0000313" key="3">
    <source>
        <dbReference type="EMBL" id="RWS11380.1"/>
    </source>
</evidence>
<evidence type="ECO:0000313" key="4">
    <source>
        <dbReference type="Proteomes" id="UP000285301"/>
    </source>
</evidence>
<comment type="similarity">
    <text evidence="1">Belongs to the peptidase C1 family.</text>
</comment>
<sequence length="221" mass="24593">MPKNFPLFVDWREKNVISKVKNQGRCGACWAYSIIETIEAMVAIRKNKSVEELSVQQIIDCAEEDNHGCNGGDTCSALSWMVDNNVKIQTEKDYPLRDDAGECRVKNPMSGVQIHSNFTCDNFTGEETKVLQLLAYHGPLVAAVDASSWQDYLGGIVQYHCETKRNHAVQIVGFDIAGDIPYYIVKNTWGTEFGLNGYLHIAVGKDLCAIVEEISAVDVKL</sequence>
<dbReference type="InterPro" id="IPR000668">
    <property type="entry name" value="Peptidase_C1A_C"/>
</dbReference>
<dbReference type="GO" id="GO:0006508">
    <property type="term" value="P:proteolysis"/>
    <property type="evidence" value="ECO:0007669"/>
    <property type="project" value="InterPro"/>
</dbReference>
<gene>
    <name evidence="3" type="ORF">B4U79_05355</name>
</gene>
<dbReference type="Proteomes" id="UP000285301">
    <property type="component" value="Unassembled WGS sequence"/>
</dbReference>
<accession>A0A3S3PK68</accession>
<dbReference type="OrthoDB" id="498368at2759"/>
<dbReference type="InterPro" id="IPR039417">
    <property type="entry name" value="Peptidase_C1A_papain-like"/>
</dbReference>
<comment type="caution">
    <text evidence="3">The sequence shown here is derived from an EMBL/GenBank/DDBJ whole genome shotgun (WGS) entry which is preliminary data.</text>
</comment>
<dbReference type="InterPro" id="IPR038765">
    <property type="entry name" value="Papain-like_cys_pep_sf"/>
</dbReference>
<dbReference type="InterPro" id="IPR013128">
    <property type="entry name" value="Peptidase_C1A"/>
</dbReference>
<organism evidence="3 4">
    <name type="scientific">Dinothrombium tinctorium</name>
    <dbReference type="NCBI Taxonomy" id="1965070"/>
    <lineage>
        <taxon>Eukaryota</taxon>
        <taxon>Metazoa</taxon>
        <taxon>Ecdysozoa</taxon>
        <taxon>Arthropoda</taxon>
        <taxon>Chelicerata</taxon>
        <taxon>Arachnida</taxon>
        <taxon>Acari</taxon>
        <taxon>Acariformes</taxon>
        <taxon>Trombidiformes</taxon>
        <taxon>Prostigmata</taxon>
        <taxon>Anystina</taxon>
        <taxon>Parasitengona</taxon>
        <taxon>Trombidioidea</taxon>
        <taxon>Trombidiidae</taxon>
        <taxon>Dinothrombium</taxon>
    </lineage>
</organism>
<dbReference type="SMART" id="SM00645">
    <property type="entry name" value="Pept_C1"/>
    <property type="match status" value="1"/>
</dbReference>
<reference evidence="3 4" key="1">
    <citation type="journal article" date="2018" name="Gigascience">
        <title>Genomes of trombidid mites reveal novel predicted allergens and laterally-transferred genes associated with secondary metabolism.</title>
        <authorList>
            <person name="Dong X."/>
            <person name="Chaisiri K."/>
            <person name="Xia D."/>
            <person name="Armstrong S.D."/>
            <person name="Fang Y."/>
            <person name="Donnelly M.J."/>
            <person name="Kadowaki T."/>
            <person name="McGarry J.W."/>
            <person name="Darby A.C."/>
            <person name="Makepeace B.L."/>
        </authorList>
    </citation>
    <scope>NUCLEOTIDE SEQUENCE [LARGE SCALE GENOMIC DNA]</scope>
    <source>
        <strain evidence="3">UoL-WK</strain>
    </source>
</reference>
<feature type="domain" description="Peptidase C1A papain C-terminal" evidence="2">
    <location>
        <begin position="5"/>
        <end position="218"/>
    </location>
</feature>
<dbReference type="Gene3D" id="3.90.70.10">
    <property type="entry name" value="Cysteine proteinases"/>
    <property type="match status" value="1"/>
</dbReference>
<evidence type="ECO:0000259" key="2">
    <source>
        <dbReference type="SMART" id="SM00645"/>
    </source>
</evidence>
<dbReference type="PANTHER" id="PTHR12411">
    <property type="entry name" value="CYSTEINE PROTEASE FAMILY C1-RELATED"/>
    <property type="match status" value="1"/>
</dbReference>
<dbReference type="STRING" id="1965070.A0A3S3PK68"/>
<proteinExistence type="inferred from homology"/>
<evidence type="ECO:0000256" key="1">
    <source>
        <dbReference type="ARBA" id="ARBA00008455"/>
    </source>
</evidence>
<keyword evidence="4" id="KW-1185">Reference proteome</keyword>
<dbReference type="CDD" id="cd02248">
    <property type="entry name" value="Peptidase_C1A"/>
    <property type="match status" value="1"/>
</dbReference>
<dbReference type="SUPFAM" id="SSF54001">
    <property type="entry name" value="Cysteine proteinases"/>
    <property type="match status" value="1"/>
</dbReference>
<dbReference type="PRINTS" id="PR00705">
    <property type="entry name" value="PAPAIN"/>
</dbReference>